<keyword evidence="1" id="KW-0808">Transferase</keyword>
<comment type="caution">
    <text evidence="1">The sequence shown here is derived from an EMBL/GenBank/DDBJ whole genome shotgun (WGS) entry which is preliminary data.</text>
</comment>
<accession>A0AAD3X0D0</accession>
<organism evidence="1 2">
    <name type="scientific">Microbacterium maritypicum</name>
    <name type="common">Microbacterium liquefaciens</name>
    <dbReference type="NCBI Taxonomy" id="33918"/>
    <lineage>
        <taxon>Bacteria</taxon>
        <taxon>Bacillati</taxon>
        <taxon>Actinomycetota</taxon>
        <taxon>Actinomycetes</taxon>
        <taxon>Micrococcales</taxon>
        <taxon>Microbacteriaceae</taxon>
        <taxon>Microbacterium</taxon>
    </lineage>
</organism>
<dbReference type="GO" id="GO:0003951">
    <property type="term" value="F:NAD+ kinase activity"/>
    <property type="evidence" value="ECO:0007669"/>
    <property type="project" value="InterPro"/>
</dbReference>
<protein>
    <submittedName>
        <fullName evidence="1">ATP-NAD kinase</fullName>
    </submittedName>
</protein>
<dbReference type="Pfam" id="PF01513">
    <property type="entry name" value="NAD_kinase"/>
    <property type="match status" value="1"/>
</dbReference>
<proteinExistence type="predicted"/>
<dbReference type="GO" id="GO:0006741">
    <property type="term" value="P:NADP+ biosynthetic process"/>
    <property type="evidence" value="ECO:0007669"/>
    <property type="project" value="InterPro"/>
</dbReference>
<reference evidence="1 2" key="1">
    <citation type="submission" date="2019-09" db="EMBL/GenBank/DDBJ databases">
        <title>Whole genome sequencing of Microbacterium maritypicum.</title>
        <authorList>
            <person name="Lenchi N."/>
        </authorList>
    </citation>
    <scope>NUCLEOTIDE SEQUENCE [LARGE SCALE GENOMIC DNA]</scope>
    <source>
        <strain evidence="1 2">DSM 12512</strain>
    </source>
</reference>
<dbReference type="GO" id="GO:0051287">
    <property type="term" value="F:NAD binding"/>
    <property type="evidence" value="ECO:0007669"/>
    <property type="project" value="UniProtKB-ARBA"/>
</dbReference>
<dbReference type="PANTHER" id="PTHR40697:SF2">
    <property type="entry name" value="ATP-NAD KINASE-RELATED"/>
    <property type="match status" value="1"/>
</dbReference>
<dbReference type="InterPro" id="IPR017438">
    <property type="entry name" value="ATP-NAD_kinase_N"/>
</dbReference>
<dbReference type="GO" id="GO:0005524">
    <property type="term" value="F:ATP binding"/>
    <property type="evidence" value="ECO:0007669"/>
    <property type="project" value="UniProtKB-ARBA"/>
</dbReference>
<name>A0AAD3X0D0_MICMQ</name>
<evidence type="ECO:0000313" key="1">
    <source>
        <dbReference type="EMBL" id="KAB1883173.1"/>
    </source>
</evidence>
<gene>
    <name evidence="1" type="ORF">F6W70_11050</name>
</gene>
<dbReference type="InterPro" id="IPR016064">
    <property type="entry name" value="NAD/diacylglycerol_kinase_sf"/>
</dbReference>
<dbReference type="AlphaFoldDB" id="A0AAD3X0D0"/>
<dbReference type="PANTHER" id="PTHR40697">
    <property type="entry name" value="ACETOIN CATABOLISM PROTEIN X"/>
    <property type="match status" value="1"/>
</dbReference>
<dbReference type="Pfam" id="PF20143">
    <property type="entry name" value="NAD_kinase_C"/>
    <property type="match status" value="1"/>
</dbReference>
<dbReference type="Gene3D" id="3.40.50.10330">
    <property type="entry name" value="Probable inorganic polyphosphate/atp-NAD kinase, domain 1"/>
    <property type="match status" value="1"/>
</dbReference>
<sequence length="435" mass="44051">MGDHVARVPAEVLPRGVCRVVIGLVVNPVAGVGGPAGLAGSDGADVQRLALARGARSRVQERAVLALTMLAERHPGLVVATAAGAMGADAVRAAGLVPRVVAPALGVERNETEAGDTSRAVAALAADGVDLILVVGGDGTLRDAVAGLEGAEHPSGAGTDVGRHAERSAPGGMDARQVHADAEHADTRMPAVLGVPAGVKMYSPVFAVSPRAAGAIAADWIDLGGLPTDEREVLDIDEAAMRRARVDPTLYGMLRVPYRSGRTQARKAPTPVTEAAAVEAAARGAVARMLPGVRYLLGPGGTTAEIARQLGVEGSPLGVDVVLDGTIVVCGASEQELLAEIAEGPAQAVVTVIGGQGFLLGRGNQQLSAAVLRALGDDPLLVVAPEQKLIDLHGRPLLVDTGDPELDARLAGHVRIVTGAGTSSLYAVSAPELIP</sequence>
<dbReference type="InterPro" id="IPR002504">
    <property type="entry name" value="NADK"/>
</dbReference>
<dbReference type="Proteomes" id="UP000436027">
    <property type="component" value="Unassembled WGS sequence"/>
</dbReference>
<keyword evidence="1" id="KW-0418">Kinase</keyword>
<dbReference type="InterPro" id="IPR039065">
    <property type="entry name" value="AcoX-like"/>
</dbReference>
<dbReference type="SUPFAM" id="SSF111331">
    <property type="entry name" value="NAD kinase/diacylglycerol kinase-like"/>
    <property type="match status" value="1"/>
</dbReference>
<dbReference type="EMBL" id="WAAQ01000002">
    <property type="protein sequence ID" value="KAB1883173.1"/>
    <property type="molecule type" value="Genomic_DNA"/>
</dbReference>
<evidence type="ECO:0000313" key="2">
    <source>
        <dbReference type="Proteomes" id="UP000436027"/>
    </source>
</evidence>